<evidence type="ECO:0000256" key="1">
    <source>
        <dbReference type="SAM" id="MobiDB-lite"/>
    </source>
</evidence>
<reference evidence="2 3" key="1">
    <citation type="submission" date="2017-06" db="EMBL/GenBank/DDBJ databases">
        <title>Genome of Fusarium nygamai isolate CS10214.</title>
        <authorList>
            <person name="Gardiner D.M."/>
            <person name="Obanor F."/>
            <person name="Kazan K."/>
        </authorList>
    </citation>
    <scope>NUCLEOTIDE SEQUENCE [LARGE SCALE GENOMIC DNA]</scope>
    <source>
        <strain evidence="2 3">CS10214</strain>
    </source>
</reference>
<dbReference type="EMBL" id="MTQA01000119">
    <property type="protein sequence ID" value="PNP77964.1"/>
    <property type="molecule type" value="Genomic_DNA"/>
</dbReference>
<protein>
    <submittedName>
        <fullName evidence="2">Uncharacterized protein</fullName>
    </submittedName>
</protein>
<organism evidence="2 3">
    <name type="scientific">Gibberella nygamai</name>
    <name type="common">Bean root rot disease fungus</name>
    <name type="synonym">Fusarium nygamai</name>
    <dbReference type="NCBI Taxonomy" id="42673"/>
    <lineage>
        <taxon>Eukaryota</taxon>
        <taxon>Fungi</taxon>
        <taxon>Dikarya</taxon>
        <taxon>Ascomycota</taxon>
        <taxon>Pezizomycotina</taxon>
        <taxon>Sordariomycetes</taxon>
        <taxon>Hypocreomycetidae</taxon>
        <taxon>Hypocreales</taxon>
        <taxon>Nectriaceae</taxon>
        <taxon>Fusarium</taxon>
        <taxon>Fusarium fujikuroi species complex</taxon>
    </lineage>
</organism>
<gene>
    <name evidence="2" type="ORF">FNYG_08690</name>
</gene>
<name>A0A2K0W6S6_GIBNY</name>
<keyword evidence="3" id="KW-1185">Reference proteome</keyword>
<evidence type="ECO:0000313" key="3">
    <source>
        <dbReference type="Proteomes" id="UP000236664"/>
    </source>
</evidence>
<comment type="caution">
    <text evidence="2">The sequence shown here is derived from an EMBL/GenBank/DDBJ whole genome shotgun (WGS) entry which is preliminary data.</text>
</comment>
<evidence type="ECO:0000313" key="2">
    <source>
        <dbReference type="EMBL" id="PNP77964.1"/>
    </source>
</evidence>
<dbReference type="OrthoDB" id="5056389at2759"/>
<proteinExistence type="predicted"/>
<sequence length="283" mass="31813">MSSLPAAASANAGSGQAANGDTFESLRQRLHEAEHTITGLKATQDFVMAQNAELKKENNQLQEDMAVLRSQNSQAGNNGNEAVAGTSVTPSPEDVKNLQECLQEIKHESKEINLQSQEVHRQSEEVRRQTVKLRDCVLSKQDEFSRKRRRTDSEANMNEEESSVMQFLKTCKRYNSQTARCSITFNSTLERFIEDLCIVYATRTAVCHGKRRQNLEMFLNSKNKPGWHCLREVCEKGKLSTEAKNFVVCPHHGSDCEFLIEKQQPGQGRISFAAFGDLKSLAK</sequence>
<dbReference type="Proteomes" id="UP000236664">
    <property type="component" value="Unassembled WGS sequence"/>
</dbReference>
<feature type="region of interest" description="Disordered" evidence="1">
    <location>
        <begin position="73"/>
        <end position="93"/>
    </location>
</feature>
<dbReference type="AlphaFoldDB" id="A0A2K0W6S6"/>
<feature type="compositionally biased region" description="Polar residues" evidence="1">
    <location>
        <begin position="73"/>
        <end position="90"/>
    </location>
</feature>
<accession>A0A2K0W6S6</accession>